<evidence type="ECO:0000256" key="1">
    <source>
        <dbReference type="ARBA" id="ARBA00000707"/>
    </source>
</evidence>
<keyword evidence="5" id="KW-0833">Ubl conjugation pathway</keyword>
<evidence type="ECO:0000256" key="3">
    <source>
        <dbReference type="ARBA" id="ARBA00022670"/>
    </source>
</evidence>
<dbReference type="GO" id="GO:0005634">
    <property type="term" value="C:nucleus"/>
    <property type="evidence" value="ECO:0007669"/>
    <property type="project" value="TreeGrafter"/>
</dbReference>
<dbReference type="InterPro" id="IPR028889">
    <property type="entry name" value="USP"/>
</dbReference>
<dbReference type="Pfam" id="PF00443">
    <property type="entry name" value="UCH"/>
    <property type="match status" value="1"/>
</dbReference>
<name>A0A8J6CCE5_DIALT</name>
<comment type="similarity">
    <text evidence="2 5">Belongs to the peptidase C19 family.</text>
</comment>
<dbReference type="PROSITE" id="PS50235">
    <property type="entry name" value="USP_3"/>
    <property type="match status" value="1"/>
</dbReference>
<keyword evidence="5" id="KW-0788">Thiol protease</keyword>
<evidence type="ECO:0000259" key="7">
    <source>
        <dbReference type="PROSITE" id="PS50235"/>
    </source>
</evidence>
<dbReference type="OrthoDB" id="27652at2759"/>
<evidence type="ECO:0000313" key="8">
    <source>
        <dbReference type="EMBL" id="KAG8469807.1"/>
    </source>
</evidence>
<dbReference type="Gene3D" id="3.90.70.10">
    <property type="entry name" value="Cysteine proteinases"/>
    <property type="match status" value="1"/>
</dbReference>
<evidence type="ECO:0000256" key="5">
    <source>
        <dbReference type="RuleBase" id="RU366025"/>
    </source>
</evidence>
<keyword evidence="9" id="KW-1185">Reference proteome</keyword>
<dbReference type="GO" id="GO:0006508">
    <property type="term" value="P:proteolysis"/>
    <property type="evidence" value="ECO:0007669"/>
    <property type="project" value="UniProtKB-KW"/>
</dbReference>
<evidence type="ECO:0000256" key="2">
    <source>
        <dbReference type="ARBA" id="ARBA00009085"/>
    </source>
</evidence>
<evidence type="ECO:0000256" key="6">
    <source>
        <dbReference type="SAM" id="MobiDB-lite"/>
    </source>
</evidence>
<evidence type="ECO:0000256" key="4">
    <source>
        <dbReference type="ARBA" id="ARBA00022801"/>
    </source>
</evidence>
<gene>
    <name evidence="8" type="ORF">KFE25_006262</name>
</gene>
<sequence length="444" mass="49045">MGSSSSKSANRLDKALGTSVPDDEHFFGLENFGNTCYCNSVLQALYYCHPFRDACIAFAQSTERGSDNLLHCLCDLFLTIYSQKRRCGILGPRKFVLKLREENELFRSNMHQDAHEFLNFLLNEATEILDGTKEREREQARPGAVDLAGRPAAAAALAAADARDADADAGARGHAHGARRQRQKTWVHAIFEGTLTNETKCLTCETVTTRDEDFLDLSLDIEQNSSVSACLRSFSTVEALRDGDKYYCDTCCSLQEAQKRMRIRRLPSVLALHLKRFKYIEQLGRYKKLSYRVVFPHELRVPGRLAHHGAAGGGRVGSGEPAGAAPSLPHSEEAAAESDDEDADVVYDLFAVVIHVGQGPNHGHYVSIVKAHNRWLLFDDETVELIDEQSIAACYGTTQDGAQNTDVGYLLFYQARGAPLSPLMPTPERQRSANSHATPKPSPA</sequence>
<dbReference type="InterPro" id="IPR038765">
    <property type="entry name" value="Papain-like_cys_pep_sf"/>
</dbReference>
<dbReference type="AlphaFoldDB" id="A0A8J6CCE5"/>
<dbReference type="GO" id="GO:0005829">
    <property type="term" value="C:cytosol"/>
    <property type="evidence" value="ECO:0007669"/>
    <property type="project" value="TreeGrafter"/>
</dbReference>
<keyword evidence="3 5" id="KW-0645">Protease</keyword>
<comment type="catalytic activity">
    <reaction evidence="1 5">
        <text>Thiol-dependent hydrolysis of ester, thioester, amide, peptide and isopeptide bonds formed by the C-terminal Gly of ubiquitin (a 76-residue protein attached to proteins as an intracellular targeting signal).</text>
        <dbReference type="EC" id="3.4.19.12"/>
    </reaction>
</comment>
<keyword evidence="4 5" id="KW-0378">Hydrolase</keyword>
<dbReference type="InterPro" id="IPR018200">
    <property type="entry name" value="USP_CS"/>
</dbReference>
<dbReference type="CDD" id="cd02663">
    <property type="entry name" value="Peptidase_C19G"/>
    <property type="match status" value="1"/>
</dbReference>
<dbReference type="EC" id="3.4.19.12" evidence="5"/>
<dbReference type="OMA" id="ANFGNTC"/>
<comment type="caution">
    <text evidence="8">The sequence shown here is derived from an EMBL/GenBank/DDBJ whole genome shotgun (WGS) entry which is preliminary data.</text>
</comment>
<feature type="region of interest" description="Disordered" evidence="6">
    <location>
        <begin position="421"/>
        <end position="444"/>
    </location>
</feature>
<organism evidence="8 9">
    <name type="scientific">Diacronema lutheri</name>
    <name type="common">Unicellular marine alga</name>
    <name type="synonym">Monochrysis lutheri</name>
    <dbReference type="NCBI Taxonomy" id="2081491"/>
    <lineage>
        <taxon>Eukaryota</taxon>
        <taxon>Haptista</taxon>
        <taxon>Haptophyta</taxon>
        <taxon>Pavlovophyceae</taxon>
        <taxon>Pavlovales</taxon>
        <taxon>Pavlovaceae</taxon>
        <taxon>Diacronema</taxon>
    </lineage>
</organism>
<feature type="domain" description="USP" evidence="7">
    <location>
        <begin position="27"/>
        <end position="416"/>
    </location>
</feature>
<dbReference type="InterPro" id="IPR050164">
    <property type="entry name" value="Peptidase_C19"/>
</dbReference>
<dbReference type="PANTHER" id="PTHR24006:SF733">
    <property type="entry name" value="RE52890P"/>
    <property type="match status" value="1"/>
</dbReference>
<dbReference type="GO" id="GO:0016579">
    <property type="term" value="P:protein deubiquitination"/>
    <property type="evidence" value="ECO:0007669"/>
    <property type="project" value="InterPro"/>
</dbReference>
<protein>
    <recommendedName>
        <fullName evidence="5">Ubiquitin carboxyl-terminal hydrolase</fullName>
        <ecNumber evidence="5">3.4.19.12</ecNumber>
    </recommendedName>
</protein>
<proteinExistence type="inferred from homology"/>
<dbReference type="InterPro" id="IPR001394">
    <property type="entry name" value="Peptidase_C19_UCH"/>
</dbReference>
<reference evidence="8" key="1">
    <citation type="submission" date="2021-05" db="EMBL/GenBank/DDBJ databases">
        <title>The genome of the haptophyte Pavlova lutheri (Diacronema luteri, Pavlovales) - a model for lipid biosynthesis in eukaryotic algae.</title>
        <authorList>
            <person name="Hulatt C.J."/>
            <person name="Posewitz M.C."/>
        </authorList>
    </citation>
    <scope>NUCLEOTIDE SEQUENCE</scope>
    <source>
        <strain evidence="8">NIVA-4/92</strain>
    </source>
</reference>
<dbReference type="Proteomes" id="UP000751190">
    <property type="component" value="Unassembled WGS sequence"/>
</dbReference>
<feature type="region of interest" description="Disordered" evidence="6">
    <location>
        <begin position="310"/>
        <end position="337"/>
    </location>
</feature>
<evidence type="ECO:0000313" key="9">
    <source>
        <dbReference type="Proteomes" id="UP000751190"/>
    </source>
</evidence>
<accession>A0A8J6CCE5</accession>
<dbReference type="PROSITE" id="PS00972">
    <property type="entry name" value="USP_1"/>
    <property type="match status" value="1"/>
</dbReference>
<dbReference type="PROSITE" id="PS00973">
    <property type="entry name" value="USP_2"/>
    <property type="match status" value="1"/>
</dbReference>
<dbReference type="EMBL" id="JAGTXO010000002">
    <property type="protein sequence ID" value="KAG8469807.1"/>
    <property type="molecule type" value="Genomic_DNA"/>
</dbReference>
<dbReference type="SUPFAM" id="SSF54001">
    <property type="entry name" value="Cysteine proteinases"/>
    <property type="match status" value="1"/>
</dbReference>
<dbReference type="PANTHER" id="PTHR24006">
    <property type="entry name" value="UBIQUITIN CARBOXYL-TERMINAL HYDROLASE"/>
    <property type="match status" value="1"/>
</dbReference>
<dbReference type="GO" id="GO:0004843">
    <property type="term" value="F:cysteine-type deubiquitinase activity"/>
    <property type="evidence" value="ECO:0007669"/>
    <property type="project" value="UniProtKB-UniRule"/>
</dbReference>